<protein>
    <submittedName>
        <fullName evidence="3">Uncharacterized protein LOC100376760</fullName>
    </submittedName>
</protein>
<gene>
    <name evidence="3" type="primary">LOC100376760</name>
</gene>
<name>A0ABM0GJF8_SACKO</name>
<dbReference type="GeneID" id="100376760"/>
<evidence type="ECO:0000313" key="2">
    <source>
        <dbReference type="Proteomes" id="UP000694865"/>
    </source>
</evidence>
<feature type="compositionally biased region" description="Polar residues" evidence="1">
    <location>
        <begin position="20"/>
        <end position="38"/>
    </location>
</feature>
<organism evidence="2 3">
    <name type="scientific">Saccoglossus kowalevskii</name>
    <name type="common">Acorn worm</name>
    <dbReference type="NCBI Taxonomy" id="10224"/>
    <lineage>
        <taxon>Eukaryota</taxon>
        <taxon>Metazoa</taxon>
        <taxon>Hemichordata</taxon>
        <taxon>Enteropneusta</taxon>
        <taxon>Harrimaniidae</taxon>
        <taxon>Saccoglossus</taxon>
    </lineage>
</organism>
<dbReference type="RefSeq" id="XP_002731190.1">
    <property type="nucleotide sequence ID" value="XM_002731144.2"/>
</dbReference>
<evidence type="ECO:0000313" key="3">
    <source>
        <dbReference type="RefSeq" id="XP_002731190.1"/>
    </source>
</evidence>
<sequence length="208" mass="23831">MRNKANVNPGVAFSTKFPKISTSEPQQQQSKGVGQAKNSKTDTKPINACLSEVVKKNARRTAIEEEQLRKEKAIEEHCVKLIDSQIRSVLMRQYRLSSRINSCANSDRSRQEEETEGKPNFVHHSKKHTYLNFCEGKSKQPIAGGNSIVSRFPPIQQKAIVNRSSYDVRMRKRSSLLADQRYTNLHESLEPKRGECWNEASEEKEQRE</sequence>
<reference evidence="3" key="1">
    <citation type="submission" date="2025-08" db="UniProtKB">
        <authorList>
            <consortium name="RefSeq"/>
        </authorList>
    </citation>
    <scope>IDENTIFICATION</scope>
    <source>
        <tissue evidence="3">Testes</tissue>
    </source>
</reference>
<keyword evidence="2" id="KW-1185">Reference proteome</keyword>
<evidence type="ECO:0000256" key="1">
    <source>
        <dbReference type="SAM" id="MobiDB-lite"/>
    </source>
</evidence>
<proteinExistence type="predicted"/>
<accession>A0ABM0GJF8</accession>
<feature type="region of interest" description="Disordered" evidence="1">
    <location>
        <begin position="1"/>
        <end position="44"/>
    </location>
</feature>
<dbReference type="Proteomes" id="UP000694865">
    <property type="component" value="Unplaced"/>
</dbReference>